<accession>A0AA35RJL9</accession>
<dbReference type="InterPro" id="IPR029058">
    <property type="entry name" value="AB_hydrolase_fold"/>
</dbReference>
<dbReference type="EMBL" id="CASHTH010001129">
    <property type="protein sequence ID" value="CAI8011806.1"/>
    <property type="molecule type" value="Genomic_DNA"/>
</dbReference>
<sequence>MPRGDCPMTTPNDCYIDLRGLPFHYRDWGGDGQPVLLLHGLASTCHIWDLVAPLLAEDFRVAALDQRGHGLSAQVDDGFDFATVSGDAAAFIGYLGWERPVIVGHSWGADVALELAAAEPDLASGLIFVDGGTIEPSARPGWSLEQARQDMAPPIFTGFTPEMMRERVATGARFGPDPSETVIEAVLANFRVLEDGTIQSHLRRENHLRIIDALWDHRPSQLYPTLRCPVLMLPARQTTPDAMDRRFRREESMAKAAALLPVSQTVWLEDSIHDVPLQRPELVAETMREHINNGFFDRKT</sequence>
<evidence type="ECO:0000313" key="3">
    <source>
        <dbReference type="Proteomes" id="UP001174909"/>
    </source>
</evidence>
<organism evidence="2 3">
    <name type="scientific">Geodia barretti</name>
    <name type="common">Barrett's horny sponge</name>
    <dbReference type="NCBI Taxonomy" id="519541"/>
    <lineage>
        <taxon>Eukaryota</taxon>
        <taxon>Metazoa</taxon>
        <taxon>Porifera</taxon>
        <taxon>Demospongiae</taxon>
        <taxon>Heteroscleromorpha</taxon>
        <taxon>Tetractinellida</taxon>
        <taxon>Astrophorina</taxon>
        <taxon>Geodiidae</taxon>
        <taxon>Geodia</taxon>
    </lineage>
</organism>
<dbReference type="Pfam" id="PF12697">
    <property type="entry name" value="Abhydrolase_6"/>
    <property type="match status" value="1"/>
</dbReference>
<gene>
    <name evidence="2" type="ORF">GBAR_LOCUS7570</name>
</gene>
<proteinExistence type="predicted"/>
<dbReference type="InterPro" id="IPR050266">
    <property type="entry name" value="AB_hydrolase_sf"/>
</dbReference>
<evidence type="ECO:0000313" key="2">
    <source>
        <dbReference type="EMBL" id="CAI8011806.1"/>
    </source>
</evidence>
<name>A0AA35RJL9_GEOBA</name>
<evidence type="ECO:0000259" key="1">
    <source>
        <dbReference type="Pfam" id="PF12697"/>
    </source>
</evidence>
<dbReference type="GO" id="GO:0016787">
    <property type="term" value="F:hydrolase activity"/>
    <property type="evidence" value="ECO:0007669"/>
    <property type="project" value="UniProtKB-KW"/>
</dbReference>
<dbReference type="PANTHER" id="PTHR43798">
    <property type="entry name" value="MONOACYLGLYCEROL LIPASE"/>
    <property type="match status" value="1"/>
</dbReference>
<dbReference type="AlphaFoldDB" id="A0AA35RJL9"/>
<protein>
    <submittedName>
        <fullName evidence="2">Soluble epoxide hydrolase</fullName>
    </submittedName>
</protein>
<keyword evidence="3" id="KW-1185">Reference proteome</keyword>
<feature type="domain" description="AB hydrolase-1" evidence="1">
    <location>
        <begin position="35"/>
        <end position="285"/>
    </location>
</feature>
<dbReference type="Gene3D" id="3.40.50.1820">
    <property type="entry name" value="alpha/beta hydrolase"/>
    <property type="match status" value="1"/>
</dbReference>
<reference evidence="2" key="1">
    <citation type="submission" date="2023-03" db="EMBL/GenBank/DDBJ databases">
        <authorList>
            <person name="Steffen K."/>
            <person name="Cardenas P."/>
        </authorList>
    </citation>
    <scope>NUCLEOTIDE SEQUENCE</scope>
</reference>
<dbReference type="Proteomes" id="UP001174909">
    <property type="component" value="Unassembled WGS sequence"/>
</dbReference>
<keyword evidence="2" id="KW-0378">Hydrolase</keyword>
<dbReference type="SUPFAM" id="SSF53474">
    <property type="entry name" value="alpha/beta-Hydrolases"/>
    <property type="match status" value="1"/>
</dbReference>
<dbReference type="InterPro" id="IPR000073">
    <property type="entry name" value="AB_hydrolase_1"/>
</dbReference>
<comment type="caution">
    <text evidence="2">The sequence shown here is derived from an EMBL/GenBank/DDBJ whole genome shotgun (WGS) entry which is preliminary data.</text>
</comment>